<reference evidence="2" key="1">
    <citation type="submission" date="2015-04" db="EMBL/GenBank/DDBJ databases">
        <title>The genome sequence of the plant pathogenic Rhizarian Plasmodiophora brassicae reveals insights in its biotrophic life cycle and the origin of chitin synthesis.</title>
        <authorList>
            <person name="Schwelm A."/>
            <person name="Fogelqvist J."/>
            <person name="Knaust A."/>
            <person name="Julke S."/>
            <person name="Lilja T."/>
            <person name="Dhandapani V."/>
            <person name="Bonilla-Rosso G."/>
            <person name="Karlsson M."/>
            <person name="Shevchenko A."/>
            <person name="Choi S.R."/>
            <person name="Kim H.G."/>
            <person name="Park J.Y."/>
            <person name="Lim Y.P."/>
            <person name="Ludwig-Muller J."/>
            <person name="Dixelius C."/>
        </authorList>
    </citation>
    <scope>NUCLEOTIDE SEQUENCE</scope>
    <source>
        <tissue evidence="2">Potato root galls</tissue>
    </source>
</reference>
<feature type="region of interest" description="Disordered" evidence="1">
    <location>
        <begin position="1"/>
        <end position="34"/>
    </location>
</feature>
<sequence length="155" mass="16873">KLLATQFHDCEDGDADDEEDDESVDENGDEDDHAYWSDLSDEFQLEDDEHSDGDDDVLDIPIPPEADFAPAVHDPNPASSSLQDDLINATTLIPSYNSVVPPIHERPVIVPTVEDLVSSGLVYPTALSPELHDAGHITPWTPTSSQQVFATSPNP</sequence>
<organism evidence="2">
    <name type="scientific">Spongospora subterranea</name>
    <dbReference type="NCBI Taxonomy" id="70186"/>
    <lineage>
        <taxon>Eukaryota</taxon>
        <taxon>Sar</taxon>
        <taxon>Rhizaria</taxon>
        <taxon>Endomyxa</taxon>
        <taxon>Phytomyxea</taxon>
        <taxon>Plasmodiophorida</taxon>
        <taxon>Plasmodiophoridae</taxon>
        <taxon>Spongospora</taxon>
    </lineage>
</organism>
<protein>
    <submittedName>
        <fullName evidence="2">Uncharacterized protein</fullName>
    </submittedName>
</protein>
<name>A0A0H5RFJ7_9EUKA</name>
<evidence type="ECO:0000256" key="1">
    <source>
        <dbReference type="SAM" id="MobiDB-lite"/>
    </source>
</evidence>
<accession>A0A0H5RFJ7</accession>
<proteinExistence type="predicted"/>
<dbReference type="AlphaFoldDB" id="A0A0H5RFJ7"/>
<feature type="non-terminal residue" evidence="2">
    <location>
        <position position="1"/>
    </location>
</feature>
<evidence type="ECO:0000313" key="2">
    <source>
        <dbReference type="EMBL" id="CRZ12788.1"/>
    </source>
</evidence>
<feature type="compositionally biased region" description="Acidic residues" evidence="1">
    <location>
        <begin position="11"/>
        <end position="32"/>
    </location>
</feature>
<dbReference type="EMBL" id="HACM01012346">
    <property type="protein sequence ID" value="CRZ12788.1"/>
    <property type="molecule type" value="Transcribed_RNA"/>
</dbReference>